<dbReference type="PANTHER" id="PTHR12709">
    <property type="entry name" value="DNA-DIRECTED RNA POLYMERASE II, III"/>
    <property type="match status" value="1"/>
</dbReference>
<evidence type="ECO:0000256" key="3">
    <source>
        <dbReference type="ARBA" id="ARBA00023163"/>
    </source>
</evidence>
<dbReference type="GO" id="GO:0006384">
    <property type="term" value="P:transcription initiation at RNA polymerase III promoter"/>
    <property type="evidence" value="ECO:0007669"/>
    <property type="project" value="TreeGrafter"/>
</dbReference>
<dbReference type="GO" id="GO:0005666">
    <property type="term" value="C:RNA polymerase III complex"/>
    <property type="evidence" value="ECO:0007669"/>
    <property type="project" value="TreeGrafter"/>
</dbReference>
<accession>A0AAD9N5K2</accession>
<comment type="caution">
    <text evidence="4">The sequence shown here is derived from an EMBL/GenBank/DDBJ whole genome shotgun (WGS) entry which is preliminary data.</text>
</comment>
<reference evidence="4" key="1">
    <citation type="journal article" date="2023" name="Mol. Biol. Evol.">
        <title>Third-Generation Sequencing Reveals the Adaptive Role of the Epigenome in Three Deep-Sea Polychaetes.</title>
        <authorList>
            <person name="Perez M."/>
            <person name="Aroh O."/>
            <person name="Sun Y."/>
            <person name="Lan Y."/>
            <person name="Juniper S.K."/>
            <person name="Young C.R."/>
            <person name="Angers B."/>
            <person name="Qian P.Y."/>
        </authorList>
    </citation>
    <scope>NUCLEOTIDE SEQUENCE</scope>
    <source>
        <strain evidence="4">P08H-3</strain>
    </source>
</reference>
<sequence>MIPVTVYPNINILYAPTEGIKVVHNVGLCIVLWDVTKLEDSYIFPGSGASHTVVHFRYVVFRPFMDELLDWKDQKF</sequence>
<dbReference type="PANTHER" id="PTHR12709:SF1">
    <property type="entry name" value="DNA-DIRECTED RNA POLYMERASE III SUBUNIT RPC8"/>
    <property type="match status" value="1"/>
</dbReference>
<proteinExistence type="predicted"/>
<evidence type="ECO:0000256" key="1">
    <source>
        <dbReference type="ARBA" id="ARBA00004123"/>
    </source>
</evidence>
<keyword evidence="5" id="KW-1185">Reference proteome</keyword>
<dbReference type="SUPFAM" id="SSF88798">
    <property type="entry name" value="N-terminal, heterodimerisation domain of RBP7 (RpoE)"/>
    <property type="match status" value="1"/>
</dbReference>
<evidence type="ECO:0000313" key="4">
    <source>
        <dbReference type="EMBL" id="KAK2156263.1"/>
    </source>
</evidence>
<dbReference type="Proteomes" id="UP001208570">
    <property type="component" value="Unassembled WGS sequence"/>
</dbReference>
<gene>
    <name evidence="4" type="ORF">LSH36_217g02009</name>
</gene>
<dbReference type="AlphaFoldDB" id="A0AAD9N5K2"/>
<protein>
    <submittedName>
        <fullName evidence="4">Uncharacterized protein</fullName>
    </submittedName>
</protein>
<organism evidence="4 5">
    <name type="scientific">Paralvinella palmiformis</name>
    <dbReference type="NCBI Taxonomy" id="53620"/>
    <lineage>
        <taxon>Eukaryota</taxon>
        <taxon>Metazoa</taxon>
        <taxon>Spiralia</taxon>
        <taxon>Lophotrochozoa</taxon>
        <taxon>Annelida</taxon>
        <taxon>Polychaeta</taxon>
        <taxon>Sedentaria</taxon>
        <taxon>Canalipalpata</taxon>
        <taxon>Terebellida</taxon>
        <taxon>Terebelliformia</taxon>
        <taxon>Alvinellidae</taxon>
        <taxon>Paralvinella</taxon>
    </lineage>
</organism>
<keyword evidence="3" id="KW-0804">Transcription</keyword>
<comment type="subcellular location">
    <subcellularLocation>
        <location evidence="1">Nucleus</location>
    </subcellularLocation>
</comment>
<dbReference type="EMBL" id="JAODUP010000217">
    <property type="protein sequence ID" value="KAK2156263.1"/>
    <property type="molecule type" value="Genomic_DNA"/>
</dbReference>
<evidence type="ECO:0000256" key="2">
    <source>
        <dbReference type="ARBA" id="ARBA00022478"/>
    </source>
</evidence>
<dbReference type="InterPro" id="IPR045113">
    <property type="entry name" value="Rpb7-like"/>
</dbReference>
<dbReference type="InterPro" id="IPR036898">
    <property type="entry name" value="RNA_pol_Rpb7-like_N_sf"/>
</dbReference>
<name>A0AAD9N5K2_9ANNE</name>
<evidence type="ECO:0000313" key="5">
    <source>
        <dbReference type="Proteomes" id="UP001208570"/>
    </source>
</evidence>
<dbReference type="Gene3D" id="3.30.1490.120">
    <property type="entry name" value="RNA polymerase Rpb7-like, N-terminal domain"/>
    <property type="match status" value="1"/>
</dbReference>
<keyword evidence="2" id="KW-0240">DNA-directed RNA polymerase</keyword>